<evidence type="ECO:0000313" key="3">
    <source>
        <dbReference type="RefSeq" id="XP_014483092.1"/>
    </source>
</evidence>
<protein>
    <submittedName>
        <fullName evidence="3">Uncharacterized protein LOC106748758</fullName>
    </submittedName>
</protein>
<dbReference type="AlphaFoldDB" id="A0A6P3XYD3"/>
<keyword evidence="1" id="KW-1133">Transmembrane helix</keyword>
<evidence type="ECO:0000256" key="1">
    <source>
        <dbReference type="SAM" id="Phobius"/>
    </source>
</evidence>
<keyword evidence="2" id="KW-1185">Reference proteome</keyword>
<accession>A0A6P3XYD3</accession>
<feature type="non-terminal residue" evidence="3">
    <location>
        <position position="111"/>
    </location>
</feature>
<keyword evidence="1" id="KW-0812">Transmembrane</keyword>
<reference evidence="3" key="1">
    <citation type="submission" date="2025-08" db="UniProtKB">
        <authorList>
            <consortium name="RefSeq"/>
        </authorList>
    </citation>
    <scope>IDENTIFICATION</scope>
</reference>
<name>A0A6P3XYD3_DINQU</name>
<dbReference type="KEGG" id="dqu:106748758"/>
<feature type="transmembrane region" description="Helical" evidence="1">
    <location>
        <begin position="57"/>
        <end position="78"/>
    </location>
</feature>
<dbReference type="RefSeq" id="XP_014483092.1">
    <property type="nucleotide sequence ID" value="XM_014627606.1"/>
</dbReference>
<evidence type="ECO:0000313" key="2">
    <source>
        <dbReference type="Proteomes" id="UP000515204"/>
    </source>
</evidence>
<gene>
    <name evidence="3" type="primary">LOC106748758</name>
</gene>
<organism evidence="2 3">
    <name type="scientific">Dinoponera quadriceps</name>
    <name type="common">South American ant</name>
    <dbReference type="NCBI Taxonomy" id="609295"/>
    <lineage>
        <taxon>Eukaryota</taxon>
        <taxon>Metazoa</taxon>
        <taxon>Ecdysozoa</taxon>
        <taxon>Arthropoda</taxon>
        <taxon>Hexapoda</taxon>
        <taxon>Insecta</taxon>
        <taxon>Pterygota</taxon>
        <taxon>Neoptera</taxon>
        <taxon>Endopterygota</taxon>
        <taxon>Hymenoptera</taxon>
        <taxon>Apocrita</taxon>
        <taxon>Aculeata</taxon>
        <taxon>Formicoidea</taxon>
        <taxon>Formicidae</taxon>
        <taxon>Ponerinae</taxon>
        <taxon>Ponerini</taxon>
        <taxon>Dinoponera</taxon>
    </lineage>
</organism>
<proteinExistence type="predicted"/>
<dbReference type="Proteomes" id="UP000515204">
    <property type="component" value="Unplaced"/>
</dbReference>
<dbReference type="OrthoDB" id="7552632at2759"/>
<dbReference type="GeneID" id="106748758"/>
<keyword evidence="1" id="KW-0472">Membrane</keyword>
<sequence length="111" mass="12801">MAKSYAKTVLKQFIRGKPIRFGLKFWGLCTLVGRLSTEFRSLLRFISETQKAIQYLLFKTTLTMGFTVISGCFPILYIKSHILIPQFLSMIMAALQRMYITAWPANDLKEV</sequence>